<evidence type="ECO:0000313" key="7">
    <source>
        <dbReference type="EMBL" id="CBX99468.1"/>
    </source>
</evidence>
<reference evidence="8" key="1">
    <citation type="journal article" date="2011" name="Nat. Commun.">
        <title>Effector diversification within compartments of the Leptosphaeria maculans genome affected by Repeat-Induced Point mutations.</title>
        <authorList>
            <person name="Rouxel T."/>
            <person name="Grandaubert J."/>
            <person name="Hane J.K."/>
            <person name="Hoede C."/>
            <person name="van de Wouw A.P."/>
            <person name="Couloux A."/>
            <person name="Dominguez V."/>
            <person name="Anthouard V."/>
            <person name="Bally P."/>
            <person name="Bourras S."/>
            <person name="Cozijnsen A.J."/>
            <person name="Ciuffetti L.M."/>
            <person name="Degrave A."/>
            <person name="Dilmaghani A."/>
            <person name="Duret L."/>
            <person name="Fudal I."/>
            <person name="Goodwin S.B."/>
            <person name="Gout L."/>
            <person name="Glaser N."/>
            <person name="Linglin J."/>
            <person name="Kema G.H.J."/>
            <person name="Lapalu N."/>
            <person name="Lawrence C.B."/>
            <person name="May K."/>
            <person name="Meyer M."/>
            <person name="Ollivier B."/>
            <person name="Poulain J."/>
            <person name="Schoch C.L."/>
            <person name="Simon A."/>
            <person name="Spatafora J.W."/>
            <person name="Stachowiak A."/>
            <person name="Turgeon B.G."/>
            <person name="Tyler B.M."/>
            <person name="Vincent D."/>
            <person name="Weissenbach J."/>
            <person name="Amselem J."/>
            <person name="Quesneville H."/>
            <person name="Oliver R.P."/>
            <person name="Wincker P."/>
            <person name="Balesdent M.-H."/>
            <person name="Howlett B.J."/>
        </authorList>
    </citation>
    <scope>NUCLEOTIDE SEQUENCE [LARGE SCALE GENOMIC DNA]</scope>
    <source>
        <strain evidence="8">JN3 / isolate v23.1.3 / race Av1-4-5-6-7-8</strain>
    </source>
</reference>
<feature type="compositionally biased region" description="Polar residues" evidence="5">
    <location>
        <begin position="285"/>
        <end position="308"/>
    </location>
</feature>
<feature type="region of interest" description="Disordered" evidence="5">
    <location>
        <begin position="330"/>
        <end position="403"/>
    </location>
</feature>
<keyword evidence="1" id="KW-0479">Metal-binding</keyword>
<evidence type="ECO:0000256" key="1">
    <source>
        <dbReference type="ARBA" id="ARBA00022723"/>
    </source>
</evidence>
<dbReference type="RefSeq" id="XP_003842947.1">
    <property type="nucleotide sequence ID" value="XM_003842899.1"/>
</dbReference>
<dbReference type="HOGENOM" id="CLU_388308_0_0_1"/>
<accession>E5A773</accession>
<dbReference type="InterPro" id="IPR019786">
    <property type="entry name" value="Zinc_finger_PHD-type_CS"/>
</dbReference>
<name>E5A773_LEPMJ</name>
<evidence type="ECO:0000256" key="3">
    <source>
        <dbReference type="ARBA" id="ARBA00022833"/>
    </source>
</evidence>
<dbReference type="PROSITE" id="PS01359">
    <property type="entry name" value="ZF_PHD_1"/>
    <property type="match status" value="1"/>
</dbReference>
<dbReference type="OMA" id="GGHLMIQ"/>
<sequence>MSLEQHVYGSTDWHLPSPSSTPKSATFPEANLKTPKTESVPHSHFLDAWATPRVYEQQTPIQTPSFTLSTPTDRPPSAVSPTLQTPEDPDFHVNHFAPQNLPLPPVELARRLSSSPDPHQLKKLGGANPLDSRSAHPPVSMDFSQMQTPPPTRDATSRRSLQQSGGTAFATPATVIHRTPYQAPSTEALFDQTPFGLVNVQYTPDIMGFPNNIPLSTPSMPQSRLFWDQANDVSHMDVDLPYQDPFGPTPHRPEQDLHWQALQSPATAQIQSQAFQSFQGMPPQGQMTSFSAGNMGAGQNSQANSFVSTSAGVDPNMLFSFSHQGTMTSFGDVPQPALKKDASRQPYETQTESIRDRETVRKARSQHSRSNTSSSAGSVENMRPGLQRSNTDSGFRKDRTLSIESRISAPAAASTIPRRMSPLKRSNGAALKSIPETRRPRTRLIIDETGRARTETETVDEEDTPKPMRRPSQTVIRRQYPGLWEEGESESEDDEPAPMISRNTSLNVPQPQRRASKHARADSGNLDRANSFKIPRPSSRTSTGAFDKASFEVARPTRRPIERPTRSLSMMEFPKPVDHFNIKESINNSPPDSPGDALGALKKVVAGRQQRVERASHNTLKAHNQRWAQASADVNYSPHGYGPYDPFSNSFNGSPHINTPSTDRSSLSNEATRCVCNGVDEGQSMVQCESCTKWLHMSCLGLTANSLPPVYVCVFCTGSTPVARGGRIRGPMPFDSPLNHKTLFRR</sequence>
<keyword evidence="8" id="KW-1185">Reference proteome</keyword>
<evidence type="ECO:0000256" key="4">
    <source>
        <dbReference type="PROSITE-ProRule" id="PRU00146"/>
    </source>
</evidence>
<dbReference type="GeneID" id="13289038"/>
<keyword evidence="3" id="KW-0862">Zinc</keyword>
<organism evidence="7 8">
    <name type="scientific">Leptosphaeria maculans (strain JN3 / isolate v23.1.3 / race Av1-4-5-6-7-8)</name>
    <name type="common">Blackleg fungus</name>
    <name type="synonym">Phoma lingam</name>
    <dbReference type="NCBI Taxonomy" id="985895"/>
    <lineage>
        <taxon>Eukaryota</taxon>
        <taxon>Fungi</taxon>
        <taxon>Dikarya</taxon>
        <taxon>Ascomycota</taxon>
        <taxon>Pezizomycotina</taxon>
        <taxon>Dothideomycetes</taxon>
        <taxon>Pleosporomycetidae</taxon>
        <taxon>Pleosporales</taxon>
        <taxon>Pleosporineae</taxon>
        <taxon>Leptosphaeriaceae</taxon>
        <taxon>Plenodomus</taxon>
        <taxon>Plenodomus lingam/Leptosphaeria maculans species complex</taxon>
    </lineage>
</organism>
<dbReference type="InterPro" id="IPR019787">
    <property type="entry name" value="Znf_PHD-finger"/>
</dbReference>
<dbReference type="OrthoDB" id="436852at2759"/>
<gene>
    <name evidence="7" type="ORF">LEMA_P087070.1</name>
</gene>
<dbReference type="InterPro" id="IPR011011">
    <property type="entry name" value="Znf_FYVE_PHD"/>
</dbReference>
<feature type="domain" description="PHD-type" evidence="6">
    <location>
        <begin position="671"/>
        <end position="719"/>
    </location>
</feature>
<dbReference type="PROSITE" id="PS50016">
    <property type="entry name" value="ZF_PHD_2"/>
    <property type="match status" value="1"/>
</dbReference>
<dbReference type="GO" id="GO:0008270">
    <property type="term" value="F:zinc ion binding"/>
    <property type="evidence" value="ECO:0007669"/>
    <property type="project" value="UniProtKB-KW"/>
</dbReference>
<feature type="region of interest" description="Disordered" evidence="5">
    <location>
        <begin position="479"/>
        <end position="547"/>
    </location>
</feature>
<keyword evidence="2 4" id="KW-0863">Zinc-finger</keyword>
<dbReference type="STRING" id="985895.E5A773"/>
<proteinExistence type="predicted"/>
<feature type="compositionally biased region" description="Acidic residues" evidence="5">
    <location>
        <begin position="485"/>
        <end position="496"/>
    </location>
</feature>
<dbReference type="SUPFAM" id="SSF57903">
    <property type="entry name" value="FYVE/PHD zinc finger"/>
    <property type="match status" value="1"/>
</dbReference>
<evidence type="ECO:0000259" key="6">
    <source>
        <dbReference type="PROSITE" id="PS50016"/>
    </source>
</evidence>
<dbReference type="VEuPathDB" id="FungiDB:LEMA_P087070.1"/>
<protein>
    <recommendedName>
        <fullName evidence="6">PHD-type domain-containing protein</fullName>
    </recommendedName>
</protein>
<dbReference type="InParanoid" id="E5A773"/>
<evidence type="ECO:0000313" key="8">
    <source>
        <dbReference type="Proteomes" id="UP000002668"/>
    </source>
</evidence>
<dbReference type="InterPro" id="IPR013083">
    <property type="entry name" value="Znf_RING/FYVE/PHD"/>
</dbReference>
<dbReference type="Pfam" id="PF20826">
    <property type="entry name" value="PHD_5"/>
    <property type="match status" value="1"/>
</dbReference>
<feature type="region of interest" description="Disordered" evidence="5">
    <location>
        <begin position="63"/>
        <end position="84"/>
    </location>
</feature>
<feature type="region of interest" description="Disordered" evidence="5">
    <location>
        <begin position="279"/>
        <end position="308"/>
    </location>
</feature>
<feature type="region of interest" description="Disordered" evidence="5">
    <location>
        <begin position="1"/>
        <end position="40"/>
    </location>
</feature>
<dbReference type="eggNOG" id="ENOG502SD8Z">
    <property type="taxonomic scope" value="Eukaryota"/>
</dbReference>
<feature type="compositionally biased region" description="Polar residues" evidence="5">
    <location>
        <begin position="63"/>
        <end position="72"/>
    </location>
</feature>
<dbReference type="InterPro" id="IPR001965">
    <property type="entry name" value="Znf_PHD"/>
</dbReference>
<dbReference type="Proteomes" id="UP000002668">
    <property type="component" value="Genome"/>
</dbReference>
<feature type="region of interest" description="Disordered" evidence="5">
    <location>
        <begin position="109"/>
        <end position="172"/>
    </location>
</feature>
<dbReference type="EMBL" id="FP929136">
    <property type="protein sequence ID" value="CBX99468.1"/>
    <property type="molecule type" value="Genomic_DNA"/>
</dbReference>
<dbReference type="Gene3D" id="3.30.40.10">
    <property type="entry name" value="Zinc/RING finger domain, C3HC4 (zinc finger)"/>
    <property type="match status" value="1"/>
</dbReference>
<evidence type="ECO:0000256" key="5">
    <source>
        <dbReference type="SAM" id="MobiDB-lite"/>
    </source>
</evidence>
<evidence type="ECO:0000256" key="2">
    <source>
        <dbReference type="ARBA" id="ARBA00022771"/>
    </source>
</evidence>
<feature type="compositionally biased region" description="Polar residues" evidence="5">
    <location>
        <begin position="501"/>
        <end position="510"/>
    </location>
</feature>
<dbReference type="AlphaFoldDB" id="E5A773"/>
<dbReference type="SMART" id="SM00249">
    <property type="entry name" value="PHD"/>
    <property type="match status" value="1"/>
</dbReference>